<protein>
    <submittedName>
        <fullName evidence="2">Cyclic nucleotide-binding domain-containing protein</fullName>
    </submittedName>
</protein>
<name>A0A545TSE2_9GAMM</name>
<dbReference type="InterPro" id="IPR018490">
    <property type="entry name" value="cNMP-bd_dom_sf"/>
</dbReference>
<dbReference type="AlphaFoldDB" id="A0A545TSE2"/>
<keyword evidence="3" id="KW-1185">Reference proteome</keyword>
<comment type="caution">
    <text evidence="2">The sequence shown here is derived from an EMBL/GenBank/DDBJ whole genome shotgun (WGS) entry which is preliminary data.</text>
</comment>
<dbReference type="Pfam" id="PF00027">
    <property type="entry name" value="cNMP_binding"/>
    <property type="match status" value="1"/>
</dbReference>
<dbReference type="Proteomes" id="UP000319732">
    <property type="component" value="Unassembled WGS sequence"/>
</dbReference>
<organism evidence="2 3">
    <name type="scientific">Exilibacterium tricleocarpae</name>
    <dbReference type="NCBI Taxonomy" id="2591008"/>
    <lineage>
        <taxon>Bacteria</taxon>
        <taxon>Pseudomonadati</taxon>
        <taxon>Pseudomonadota</taxon>
        <taxon>Gammaproteobacteria</taxon>
        <taxon>Cellvibrionales</taxon>
        <taxon>Cellvibrionaceae</taxon>
        <taxon>Exilibacterium</taxon>
    </lineage>
</organism>
<proteinExistence type="predicted"/>
<dbReference type="Gene3D" id="2.60.120.10">
    <property type="entry name" value="Jelly Rolls"/>
    <property type="match status" value="1"/>
</dbReference>
<feature type="domain" description="Cyclic nucleotide-binding" evidence="1">
    <location>
        <begin position="23"/>
        <end position="116"/>
    </location>
</feature>
<dbReference type="CDD" id="cd00038">
    <property type="entry name" value="CAP_ED"/>
    <property type="match status" value="1"/>
</dbReference>
<accession>A0A545TSE2</accession>
<sequence>METKTVSEIPRATLEKLLSAVPFYKTVRSQEPWQFEVLLKHSRLVSCAPGEIVLNRGERDAWLYFLLKGQLAVYAGDGAASLVAINQITPGEVFGDLAMLGGLGRTATLVADPACKQVLAFGTDFTVFGELADTRVVSLYTKLAYYRNMVHSLRWKLEVYRMKYPQHSLSGDHRRVRLFTGTRDTFEELQALHDQALSLTRLLVAWNREFGGFALPPVSTQPAVAVAAK</sequence>
<dbReference type="InterPro" id="IPR000595">
    <property type="entry name" value="cNMP-bd_dom"/>
</dbReference>
<dbReference type="SUPFAM" id="SSF51206">
    <property type="entry name" value="cAMP-binding domain-like"/>
    <property type="match status" value="1"/>
</dbReference>
<dbReference type="InterPro" id="IPR014710">
    <property type="entry name" value="RmlC-like_jellyroll"/>
</dbReference>
<dbReference type="OrthoDB" id="5729906at2"/>
<evidence type="ECO:0000313" key="3">
    <source>
        <dbReference type="Proteomes" id="UP000319732"/>
    </source>
</evidence>
<dbReference type="EMBL" id="VHSG01000010">
    <property type="protein sequence ID" value="TQV80137.1"/>
    <property type="molecule type" value="Genomic_DNA"/>
</dbReference>
<evidence type="ECO:0000259" key="1">
    <source>
        <dbReference type="PROSITE" id="PS50042"/>
    </source>
</evidence>
<dbReference type="RefSeq" id="WP_142904236.1">
    <property type="nucleotide sequence ID" value="NZ_ML660092.1"/>
</dbReference>
<reference evidence="2 3" key="1">
    <citation type="submission" date="2019-06" db="EMBL/GenBank/DDBJ databases">
        <title>Whole genome sequence for Cellvibrionaceae sp. R142.</title>
        <authorList>
            <person name="Wang G."/>
        </authorList>
    </citation>
    <scope>NUCLEOTIDE SEQUENCE [LARGE SCALE GENOMIC DNA]</scope>
    <source>
        <strain evidence="2 3">R142</strain>
    </source>
</reference>
<dbReference type="PROSITE" id="PS50042">
    <property type="entry name" value="CNMP_BINDING_3"/>
    <property type="match status" value="1"/>
</dbReference>
<gene>
    <name evidence="2" type="ORF">FKG94_10745</name>
</gene>
<evidence type="ECO:0000313" key="2">
    <source>
        <dbReference type="EMBL" id="TQV80137.1"/>
    </source>
</evidence>
<dbReference type="SMART" id="SM00100">
    <property type="entry name" value="cNMP"/>
    <property type="match status" value="1"/>
</dbReference>